<evidence type="ECO:0000313" key="3">
    <source>
        <dbReference type="Proteomes" id="UP001148018"/>
    </source>
</evidence>
<name>A0A9Q0DYE8_9TELE</name>
<dbReference type="EMBL" id="JANIIK010000110">
    <property type="protein sequence ID" value="KAJ3597052.1"/>
    <property type="molecule type" value="Genomic_DNA"/>
</dbReference>
<evidence type="ECO:0000256" key="1">
    <source>
        <dbReference type="SAM" id="MobiDB-lite"/>
    </source>
</evidence>
<gene>
    <name evidence="2" type="ORF">NHX12_003452</name>
</gene>
<reference evidence="2" key="1">
    <citation type="submission" date="2022-07" db="EMBL/GenBank/DDBJ databases">
        <title>Chromosome-level genome of Muraenolepis orangiensis.</title>
        <authorList>
            <person name="Kim J."/>
        </authorList>
    </citation>
    <scope>NUCLEOTIDE SEQUENCE</scope>
    <source>
        <strain evidence="2">KU_S4_2022</strain>
        <tissue evidence="2">Muscle</tissue>
    </source>
</reference>
<sequence>MATQHVDNRHGKLTGGSWTWVYGRPTSYHGASYGHRKYCDASTVQCISRNGIHVGDESSPGRPCDVSSPLPGHVADEQIHFSLQDGTVHMTSVASLQRPPPAIRSGAG</sequence>
<feature type="region of interest" description="Disordered" evidence="1">
    <location>
        <begin position="52"/>
        <end position="71"/>
    </location>
</feature>
<evidence type="ECO:0000313" key="2">
    <source>
        <dbReference type="EMBL" id="KAJ3597052.1"/>
    </source>
</evidence>
<accession>A0A9Q0DYE8</accession>
<protein>
    <submittedName>
        <fullName evidence="2">Uncharacterized protein</fullName>
    </submittedName>
</protein>
<dbReference type="Proteomes" id="UP001148018">
    <property type="component" value="Unassembled WGS sequence"/>
</dbReference>
<keyword evidence="3" id="KW-1185">Reference proteome</keyword>
<organism evidence="2 3">
    <name type="scientific">Muraenolepis orangiensis</name>
    <name type="common">Patagonian moray cod</name>
    <dbReference type="NCBI Taxonomy" id="630683"/>
    <lineage>
        <taxon>Eukaryota</taxon>
        <taxon>Metazoa</taxon>
        <taxon>Chordata</taxon>
        <taxon>Craniata</taxon>
        <taxon>Vertebrata</taxon>
        <taxon>Euteleostomi</taxon>
        <taxon>Actinopterygii</taxon>
        <taxon>Neopterygii</taxon>
        <taxon>Teleostei</taxon>
        <taxon>Neoteleostei</taxon>
        <taxon>Acanthomorphata</taxon>
        <taxon>Zeiogadaria</taxon>
        <taxon>Gadariae</taxon>
        <taxon>Gadiformes</taxon>
        <taxon>Muraenolepidoidei</taxon>
        <taxon>Muraenolepididae</taxon>
        <taxon>Muraenolepis</taxon>
    </lineage>
</organism>
<proteinExistence type="predicted"/>
<comment type="caution">
    <text evidence="2">The sequence shown here is derived from an EMBL/GenBank/DDBJ whole genome shotgun (WGS) entry which is preliminary data.</text>
</comment>
<dbReference type="AlphaFoldDB" id="A0A9Q0DYE8"/>